<feature type="transmembrane region" description="Helical" evidence="7">
    <location>
        <begin position="183"/>
        <end position="208"/>
    </location>
</feature>
<feature type="transmembrane region" description="Helical" evidence="7">
    <location>
        <begin position="139"/>
        <end position="162"/>
    </location>
</feature>
<protein>
    <submittedName>
        <fullName evidence="9">Carbohydrate ABC transporter permease</fullName>
    </submittedName>
</protein>
<evidence type="ECO:0000256" key="2">
    <source>
        <dbReference type="ARBA" id="ARBA00022448"/>
    </source>
</evidence>
<feature type="transmembrane region" description="Helical" evidence="7">
    <location>
        <begin position="107"/>
        <end position="127"/>
    </location>
</feature>
<keyword evidence="3" id="KW-1003">Cell membrane</keyword>
<evidence type="ECO:0000256" key="5">
    <source>
        <dbReference type="ARBA" id="ARBA00022989"/>
    </source>
</evidence>
<dbReference type="PANTHER" id="PTHR32243:SF18">
    <property type="entry name" value="INNER MEMBRANE ABC TRANSPORTER PERMEASE PROTEIN YCJP"/>
    <property type="match status" value="1"/>
</dbReference>
<evidence type="ECO:0000256" key="3">
    <source>
        <dbReference type="ARBA" id="ARBA00022475"/>
    </source>
</evidence>
<feature type="domain" description="ABC transmembrane type-1" evidence="8">
    <location>
        <begin position="71"/>
        <end position="263"/>
    </location>
</feature>
<comment type="caution">
    <text evidence="9">The sequence shown here is derived from an EMBL/GenBank/DDBJ whole genome shotgun (WGS) entry which is preliminary data.</text>
</comment>
<keyword evidence="2 7" id="KW-0813">Transport</keyword>
<evidence type="ECO:0000256" key="4">
    <source>
        <dbReference type="ARBA" id="ARBA00022692"/>
    </source>
</evidence>
<keyword evidence="4 7" id="KW-0812">Transmembrane</keyword>
<dbReference type="PROSITE" id="PS50928">
    <property type="entry name" value="ABC_TM1"/>
    <property type="match status" value="1"/>
</dbReference>
<evidence type="ECO:0000313" key="9">
    <source>
        <dbReference type="EMBL" id="HGY40290.1"/>
    </source>
</evidence>
<dbReference type="EMBL" id="DTIY01000085">
    <property type="protein sequence ID" value="HGY40290.1"/>
    <property type="molecule type" value="Genomic_DNA"/>
</dbReference>
<dbReference type="InterPro" id="IPR000515">
    <property type="entry name" value="MetI-like"/>
</dbReference>
<organism evidence="9">
    <name type="scientific">Candidatus Caldatribacterium saccharofermentans</name>
    <dbReference type="NCBI Taxonomy" id="1454753"/>
    <lineage>
        <taxon>Bacteria</taxon>
        <taxon>Pseudomonadati</taxon>
        <taxon>Atribacterota</taxon>
        <taxon>Atribacteria</taxon>
        <taxon>Atribacterales</taxon>
        <taxon>Candidatus Caldatribacteriaceae</taxon>
        <taxon>Candidatus Caldatribacterium</taxon>
    </lineage>
</organism>
<gene>
    <name evidence="9" type="ORF">ENW11_10870</name>
</gene>
<dbReference type="Pfam" id="PF00528">
    <property type="entry name" value="BPD_transp_1"/>
    <property type="match status" value="1"/>
</dbReference>
<dbReference type="InterPro" id="IPR035906">
    <property type="entry name" value="MetI-like_sf"/>
</dbReference>
<keyword evidence="5 7" id="KW-1133">Transmembrane helix</keyword>
<dbReference type="PANTHER" id="PTHR32243">
    <property type="entry name" value="MALTOSE TRANSPORT SYSTEM PERMEASE-RELATED"/>
    <property type="match status" value="1"/>
</dbReference>
<dbReference type="GO" id="GO:0005886">
    <property type="term" value="C:plasma membrane"/>
    <property type="evidence" value="ECO:0007669"/>
    <property type="project" value="UniProtKB-SubCell"/>
</dbReference>
<evidence type="ECO:0000259" key="8">
    <source>
        <dbReference type="PROSITE" id="PS50928"/>
    </source>
</evidence>
<evidence type="ECO:0000256" key="6">
    <source>
        <dbReference type="ARBA" id="ARBA00023136"/>
    </source>
</evidence>
<dbReference type="InterPro" id="IPR050901">
    <property type="entry name" value="BP-dep_ABC_trans_perm"/>
</dbReference>
<reference evidence="9" key="1">
    <citation type="journal article" date="2020" name="mSystems">
        <title>Genome- and Community-Level Interaction Insights into Carbon Utilization and Element Cycling Functions of Hydrothermarchaeota in Hydrothermal Sediment.</title>
        <authorList>
            <person name="Zhou Z."/>
            <person name="Liu Y."/>
            <person name="Xu W."/>
            <person name="Pan J."/>
            <person name="Luo Z.H."/>
            <person name="Li M."/>
        </authorList>
    </citation>
    <scope>NUCLEOTIDE SEQUENCE [LARGE SCALE GENOMIC DNA]</scope>
    <source>
        <strain evidence="9">SpSt-82</strain>
    </source>
</reference>
<dbReference type="AlphaFoldDB" id="A0A7V4TI44"/>
<feature type="transmembrane region" description="Helical" evidence="7">
    <location>
        <begin position="242"/>
        <end position="263"/>
    </location>
</feature>
<feature type="transmembrane region" description="Helical" evidence="7">
    <location>
        <begin position="12"/>
        <end position="30"/>
    </location>
</feature>
<keyword evidence="6 7" id="KW-0472">Membrane</keyword>
<dbReference type="Gene3D" id="1.10.3720.10">
    <property type="entry name" value="MetI-like"/>
    <property type="match status" value="1"/>
</dbReference>
<dbReference type="SUPFAM" id="SSF161098">
    <property type="entry name" value="MetI-like"/>
    <property type="match status" value="1"/>
</dbReference>
<dbReference type="CDD" id="cd06261">
    <property type="entry name" value="TM_PBP2"/>
    <property type="match status" value="1"/>
</dbReference>
<dbReference type="GO" id="GO:0055085">
    <property type="term" value="P:transmembrane transport"/>
    <property type="evidence" value="ECO:0007669"/>
    <property type="project" value="InterPro"/>
</dbReference>
<evidence type="ECO:0000256" key="7">
    <source>
        <dbReference type="RuleBase" id="RU363032"/>
    </source>
</evidence>
<evidence type="ECO:0000256" key="1">
    <source>
        <dbReference type="ARBA" id="ARBA00004651"/>
    </source>
</evidence>
<comment type="subcellular location">
    <subcellularLocation>
        <location evidence="1 7">Cell membrane</location>
        <topology evidence="1 7">Multi-pass membrane protein</topology>
    </subcellularLocation>
</comment>
<proteinExistence type="inferred from homology"/>
<sequence>MRIFRSLQAKYLYLFLIMAFTLFPFFWLVFNSFKPSREIFSARPTLYIKNPTLENYHWALGPKGANLGRYLLNSILTAGLTSLMTIVFATTGGYALGRFVFWGREGIGIFLVLSQMFQGPLIMVPWYKMASAMGIINTRLVLVLIYGTATIPTCVWLMSGFYHGIPRDLEEAAMIDGCSHFGAFWRIMLPLVVPGIIATGLYSFIIAWNDYQYALILTSSDFAKTVQVGLAELMGFFGKTSWGGIMASGVLTSLPVIVLFVVIQRYLIEGLTSGAVKS</sequence>
<accession>A0A7V4TI44</accession>
<comment type="similarity">
    <text evidence="7">Belongs to the binding-protein-dependent transport system permease family.</text>
</comment>
<name>A0A7V4TI44_9BACT</name>
<feature type="transmembrane region" description="Helical" evidence="7">
    <location>
        <begin position="70"/>
        <end position="95"/>
    </location>
</feature>